<dbReference type="RefSeq" id="WP_187755599.1">
    <property type="nucleotide sequence ID" value="NZ_JABURY010000016.1"/>
</dbReference>
<dbReference type="Proteomes" id="UP000651208">
    <property type="component" value="Unassembled WGS sequence"/>
</dbReference>
<organism evidence="1 2">
    <name type="scientific">Frischella japonica</name>
    <dbReference type="NCBI Taxonomy" id="2741544"/>
    <lineage>
        <taxon>Bacteria</taxon>
        <taxon>Pseudomonadati</taxon>
        <taxon>Pseudomonadota</taxon>
        <taxon>Gammaproteobacteria</taxon>
        <taxon>Orbales</taxon>
        <taxon>Orbaceae</taxon>
        <taxon>Frischella</taxon>
    </lineage>
</organism>
<name>A0ABR7QYI9_9GAMM</name>
<keyword evidence="2" id="KW-1185">Reference proteome</keyword>
<proteinExistence type="predicted"/>
<evidence type="ECO:0000313" key="2">
    <source>
        <dbReference type="Proteomes" id="UP000651208"/>
    </source>
</evidence>
<sequence length="263" mass="30613">MKLTQNPTINKFSNRPYYQINLKSSAVNFDIRINDLPLLKFFEKSGGLNMEFPINTGILESGEQILTIKVYPLKGNNMILPNSYFSLELNKKIDAWTFDNKREIILKIPDMIVPKEGLPYWEFQTKFTANVPYQLTGWKNSESINNIKNELNIAYEKIKNAIEKKDISAFRLLVKNKIFEESVSLYEKNDDKITPFSEEKEKILPFINCEIRFYGNGKLVRLEDNNGESCLKSEIIENGKSVIYTYPLFYHKPKNSGELEVIR</sequence>
<evidence type="ECO:0000313" key="1">
    <source>
        <dbReference type="EMBL" id="MBC9131160.1"/>
    </source>
</evidence>
<reference evidence="1 2" key="1">
    <citation type="submission" date="2020-06" db="EMBL/GenBank/DDBJ databases">
        <title>Frischella cerana isolated from Apis cerana gut homogenate.</title>
        <authorList>
            <person name="Wolter L.A."/>
            <person name="Suenami S."/>
            <person name="Miyazaki R."/>
        </authorList>
    </citation>
    <scope>NUCLEOTIDE SEQUENCE [LARGE SCALE GENOMIC DNA]</scope>
    <source>
        <strain evidence="1 2">Ac13</strain>
    </source>
</reference>
<dbReference type="EMBL" id="JABURY010000016">
    <property type="protein sequence ID" value="MBC9131160.1"/>
    <property type="molecule type" value="Genomic_DNA"/>
</dbReference>
<protein>
    <submittedName>
        <fullName evidence="1">Uncharacterized protein</fullName>
    </submittedName>
</protein>
<comment type="caution">
    <text evidence="1">The sequence shown here is derived from an EMBL/GenBank/DDBJ whole genome shotgun (WGS) entry which is preliminary data.</text>
</comment>
<gene>
    <name evidence="1" type="ORF">FcAc13_07540</name>
</gene>
<accession>A0ABR7QYI9</accession>